<gene>
    <name evidence="2" type="ORF">GCK72_015437</name>
</gene>
<accession>A0A6A5GUY6</accession>
<evidence type="ECO:0000313" key="2">
    <source>
        <dbReference type="EMBL" id="KAF1758977.1"/>
    </source>
</evidence>
<dbReference type="PROSITE" id="PS50181">
    <property type="entry name" value="FBOX"/>
    <property type="match status" value="1"/>
</dbReference>
<dbReference type="PANTHER" id="PTHR21503">
    <property type="entry name" value="F-BOX-CONTAINING HYPOTHETICAL PROTEIN C.ELEGANS"/>
    <property type="match status" value="1"/>
</dbReference>
<comment type="caution">
    <text evidence="2">The sequence shown here is derived from an EMBL/GenBank/DDBJ whole genome shotgun (WGS) entry which is preliminary data.</text>
</comment>
<dbReference type="PANTHER" id="PTHR21503:SF8">
    <property type="entry name" value="F-BOX ASSOCIATED DOMAIN-CONTAINING PROTEIN-RELATED"/>
    <property type="match status" value="1"/>
</dbReference>
<sequence>MNLLLPIFRLPFRAMEQVSKALHSIINMISNRRSNKFPILRLPFLAIEEIFKAMDPFEIINFSMTSKRAKIVTKAMVFNSKYVICVFIDTTLGIAINGTKNRVSCVYEMTSDKQMDGKTEEDKRNRFITRKAFKYSKDPVEEWKQLCKHVLEIFKKQSIDRLTMTMDAFVDHNVSIIDFLRTNVNSVEKCNLWHSEDENDVDEHAAYFLDKLKVSNELYFYLKIKNDNFNGKIPKNLNELYLPNSHWIGYEKLLDIDCKHVVLTNDRIWEEEWNLFIKKWIAMETNQNLEYMELDNRNLDIFRIHVLYDIPHEVVDDGVKRILKTRFNQNQEFNGGIDIRRIDGKTATLCVCRIFGMNRFAMRVH</sequence>
<reference evidence="2 3" key="1">
    <citation type="submission" date="2019-12" db="EMBL/GenBank/DDBJ databases">
        <title>Chromosome-level assembly of the Caenorhabditis remanei genome.</title>
        <authorList>
            <person name="Teterina A.A."/>
            <person name="Willis J.H."/>
            <person name="Phillips P.C."/>
        </authorList>
    </citation>
    <scope>NUCLEOTIDE SEQUENCE [LARGE SCALE GENOMIC DNA]</scope>
    <source>
        <strain evidence="2 3">PX506</strain>
        <tissue evidence="2">Whole organism</tissue>
    </source>
</reference>
<organism evidence="2 3">
    <name type="scientific">Caenorhabditis remanei</name>
    <name type="common">Caenorhabditis vulgaris</name>
    <dbReference type="NCBI Taxonomy" id="31234"/>
    <lineage>
        <taxon>Eukaryota</taxon>
        <taxon>Metazoa</taxon>
        <taxon>Ecdysozoa</taxon>
        <taxon>Nematoda</taxon>
        <taxon>Chromadorea</taxon>
        <taxon>Rhabditida</taxon>
        <taxon>Rhabditina</taxon>
        <taxon>Rhabditomorpha</taxon>
        <taxon>Rhabditoidea</taxon>
        <taxon>Rhabditidae</taxon>
        <taxon>Peloderinae</taxon>
        <taxon>Caenorhabditis</taxon>
    </lineage>
</organism>
<dbReference type="InterPro" id="IPR001810">
    <property type="entry name" value="F-box_dom"/>
</dbReference>
<name>A0A6A5GUY6_CAERE</name>
<dbReference type="InterPro" id="IPR012885">
    <property type="entry name" value="F-box_Sdz-33"/>
</dbReference>
<dbReference type="RefSeq" id="XP_053585639.1">
    <property type="nucleotide sequence ID" value="XM_053730867.1"/>
</dbReference>
<dbReference type="CTD" id="9816286"/>
<dbReference type="Pfam" id="PF07735">
    <property type="entry name" value="FBA_2"/>
    <property type="match status" value="1"/>
</dbReference>
<dbReference type="AlphaFoldDB" id="A0A6A5GUY6"/>
<proteinExistence type="predicted"/>
<evidence type="ECO:0000313" key="3">
    <source>
        <dbReference type="Proteomes" id="UP000483820"/>
    </source>
</evidence>
<dbReference type="KEGG" id="crq:GCK72_015437"/>
<dbReference type="EMBL" id="WUAV01000004">
    <property type="protein sequence ID" value="KAF1758977.1"/>
    <property type="molecule type" value="Genomic_DNA"/>
</dbReference>
<protein>
    <recommendedName>
        <fullName evidence="1">F-box domain-containing protein</fullName>
    </recommendedName>
</protein>
<dbReference type="GeneID" id="9816286"/>
<evidence type="ECO:0000259" key="1">
    <source>
        <dbReference type="PROSITE" id="PS50181"/>
    </source>
</evidence>
<dbReference type="Proteomes" id="UP000483820">
    <property type="component" value="Chromosome IV"/>
</dbReference>
<dbReference type="Pfam" id="PF00646">
    <property type="entry name" value="F-box"/>
    <property type="match status" value="1"/>
</dbReference>
<feature type="domain" description="F-box" evidence="1">
    <location>
        <begin position="36"/>
        <end position="81"/>
    </location>
</feature>